<dbReference type="PANTHER" id="PTHR31503">
    <property type="entry name" value="VACUOLAR CALCIUM ION TRANSPORTER"/>
    <property type="match status" value="1"/>
</dbReference>
<evidence type="ECO:0000259" key="10">
    <source>
        <dbReference type="Pfam" id="PF01699"/>
    </source>
</evidence>
<feature type="transmembrane region" description="Helical" evidence="9">
    <location>
        <begin position="237"/>
        <end position="261"/>
    </location>
</feature>
<dbReference type="EMBL" id="CP053708">
    <property type="protein sequence ID" value="QKE90770.1"/>
    <property type="molecule type" value="Genomic_DNA"/>
</dbReference>
<keyword evidence="7 9" id="KW-0406">Ion transport</keyword>
<feature type="transmembrane region" description="Helical" evidence="9">
    <location>
        <begin position="25"/>
        <end position="42"/>
    </location>
</feature>
<dbReference type="Proteomes" id="UP000500767">
    <property type="component" value="Chromosome"/>
</dbReference>
<evidence type="ECO:0000256" key="4">
    <source>
        <dbReference type="ARBA" id="ARBA00022692"/>
    </source>
</evidence>
<proteinExistence type="inferred from homology"/>
<feature type="transmembrane region" description="Helical" evidence="9">
    <location>
        <begin position="54"/>
        <end position="78"/>
    </location>
</feature>
<evidence type="ECO:0000256" key="6">
    <source>
        <dbReference type="ARBA" id="ARBA00022989"/>
    </source>
</evidence>
<dbReference type="InterPro" id="IPR004713">
    <property type="entry name" value="CaH_exchang"/>
</dbReference>
<dbReference type="Gene3D" id="1.20.1420.30">
    <property type="entry name" value="NCX, central ion-binding region"/>
    <property type="match status" value="1"/>
</dbReference>
<dbReference type="InterPro" id="IPR004798">
    <property type="entry name" value="CAX-like"/>
</dbReference>
<name>A0A6M8HR55_9PROT</name>
<dbReference type="GO" id="GO:0006874">
    <property type="term" value="P:intracellular calcium ion homeostasis"/>
    <property type="evidence" value="ECO:0007669"/>
    <property type="project" value="TreeGrafter"/>
</dbReference>
<keyword evidence="3 9" id="KW-0109">Calcium transport</keyword>
<keyword evidence="6 9" id="KW-1133">Transmembrane helix</keyword>
<keyword evidence="4 9" id="KW-0812">Transmembrane</keyword>
<comment type="caution">
    <text evidence="9">Lacks conserved residue(s) required for the propagation of feature annotation.</text>
</comment>
<feature type="domain" description="Sodium/calcium exchanger membrane region" evidence="10">
    <location>
        <begin position="25"/>
        <end position="181"/>
    </location>
</feature>
<evidence type="ECO:0000256" key="9">
    <source>
        <dbReference type="RuleBase" id="RU365028"/>
    </source>
</evidence>
<keyword evidence="9" id="KW-0050">Antiport</keyword>
<dbReference type="RefSeq" id="WP_171836349.1">
    <property type="nucleotide sequence ID" value="NZ_CP053708.1"/>
</dbReference>
<organism evidence="11 12">
    <name type="scientific">Lichenicola cladoniae</name>
    <dbReference type="NCBI Taxonomy" id="1484109"/>
    <lineage>
        <taxon>Bacteria</taxon>
        <taxon>Pseudomonadati</taxon>
        <taxon>Pseudomonadota</taxon>
        <taxon>Alphaproteobacteria</taxon>
        <taxon>Acetobacterales</taxon>
        <taxon>Acetobacteraceae</taxon>
        <taxon>Lichenicola</taxon>
    </lineage>
</organism>
<keyword evidence="12" id="KW-1185">Reference proteome</keyword>
<feature type="transmembrane region" description="Helical" evidence="9">
    <location>
        <begin position="90"/>
        <end position="112"/>
    </location>
</feature>
<dbReference type="InterPro" id="IPR004837">
    <property type="entry name" value="NaCa_Exmemb"/>
</dbReference>
<comment type="function">
    <text evidence="9">Ca(+)/H(+) antiporter that extrudes calcium in exchange for external protons.</text>
</comment>
<protein>
    <recommendedName>
        <fullName evidence="9">Ca(2+)/H(+) antiporter</fullName>
    </recommendedName>
</protein>
<evidence type="ECO:0000313" key="11">
    <source>
        <dbReference type="EMBL" id="QKE90770.1"/>
    </source>
</evidence>
<dbReference type="NCBIfam" id="TIGR00378">
    <property type="entry name" value="cax"/>
    <property type="match status" value="1"/>
</dbReference>
<evidence type="ECO:0000256" key="1">
    <source>
        <dbReference type="ARBA" id="ARBA00004127"/>
    </source>
</evidence>
<dbReference type="KEGG" id="lck:HN018_12595"/>
<dbReference type="GO" id="GO:0016020">
    <property type="term" value="C:membrane"/>
    <property type="evidence" value="ECO:0007669"/>
    <property type="project" value="InterPro"/>
</dbReference>
<evidence type="ECO:0000256" key="8">
    <source>
        <dbReference type="ARBA" id="ARBA00023136"/>
    </source>
</evidence>
<keyword evidence="5 9" id="KW-0106">Calcium</keyword>
<accession>A0A6M8HR55</accession>
<feature type="domain" description="Sodium/calcium exchanger membrane region" evidence="10">
    <location>
        <begin position="205"/>
        <end position="347"/>
    </location>
</feature>
<dbReference type="GO" id="GO:0015369">
    <property type="term" value="F:calcium:proton antiporter activity"/>
    <property type="evidence" value="ECO:0007669"/>
    <property type="project" value="UniProtKB-UniRule"/>
</dbReference>
<dbReference type="InterPro" id="IPR044880">
    <property type="entry name" value="NCX_ion-bd_dom_sf"/>
</dbReference>
<feature type="transmembrane region" description="Helical" evidence="9">
    <location>
        <begin position="200"/>
        <end position="217"/>
    </location>
</feature>
<feature type="transmembrane region" description="Helical" evidence="9">
    <location>
        <begin position="163"/>
        <end position="188"/>
    </location>
</feature>
<reference evidence="11 12" key="1">
    <citation type="journal article" date="2014" name="World J. Microbiol. Biotechnol.">
        <title>Biodiversity and physiological characteristics of Antarctic and Arctic lichens-associated bacteria.</title>
        <authorList>
            <person name="Lee Y.M."/>
            <person name="Kim E.H."/>
            <person name="Lee H.K."/>
            <person name="Hong S.G."/>
        </authorList>
    </citation>
    <scope>NUCLEOTIDE SEQUENCE [LARGE SCALE GENOMIC DNA]</scope>
    <source>
        <strain evidence="11 12">PAMC 26569</strain>
    </source>
</reference>
<evidence type="ECO:0000256" key="3">
    <source>
        <dbReference type="ARBA" id="ARBA00022568"/>
    </source>
</evidence>
<keyword evidence="2 9" id="KW-0813">Transport</keyword>
<sequence>MISFALLLFIPLSLALKYLVGAGPIWLFLTGVVAVAILADWVRRATEQLAERAGSAVGGLLNVSFGSIAELVLALFVLAHGEADVVKAQITGSIIGTSLLGLGLAMLVGGLWRERQSFNRANTGLLSTLLILVVVALLLPAMFDIQAHTGMANTDAVDERLSIGASIVLLGLYGANLIFTLVTHRGVFAGDEPSGNSAWSLARSLTVLIVGTIFIAAESELVSDAVEATATLLQVSQAFLGVIVLALVGTSADLFAAVAFARQDRMSIVFSICIGSAIQMALVVAPILVLASWAIGHPMNLVFNPLELFAIAGAAFIVRAISADGETNWFEGMLLIGVYLLFGLAFYFVGA</sequence>
<dbReference type="Pfam" id="PF01699">
    <property type="entry name" value="Na_Ca_ex"/>
    <property type="match status" value="2"/>
</dbReference>
<keyword evidence="8 9" id="KW-0472">Membrane</keyword>
<evidence type="ECO:0000313" key="12">
    <source>
        <dbReference type="Proteomes" id="UP000500767"/>
    </source>
</evidence>
<feature type="transmembrane region" description="Helical" evidence="9">
    <location>
        <begin position="301"/>
        <end position="321"/>
    </location>
</feature>
<comment type="subcellular location">
    <subcellularLocation>
        <location evidence="1">Endomembrane system</location>
        <topology evidence="1">Multi-pass membrane protein</topology>
    </subcellularLocation>
</comment>
<dbReference type="GO" id="GO:0012505">
    <property type="term" value="C:endomembrane system"/>
    <property type="evidence" value="ECO:0007669"/>
    <property type="project" value="UniProtKB-SubCell"/>
</dbReference>
<comment type="similarity">
    <text evidence="9">Belongs to the Ca(2+):cation antiporter (CaCA) (TC 2.A.19) family.</text>
</comment>
<feature type="transmembrane region" description="Helical" evidence="9">
    <location>
        <begin position="333"/>
        <end position="350"/>
    </location>
</feature>
<evidence type="ECO:0000256" key="7">
    <source>
        <dbReference type="ARBA" id="ARBA00023065"/>
    </source>
</evidence>
<evidence type="ECO:0000256" key="2">
    <source>
        <dbReference type="ARBA" id="ARBA00022448"/>
    </source>
</evidence>
<dbReference type="AlphaFoldDB" id="A0A6M8HR55"/>
<gene>
    <name evidence="11" type="primary">cax</name>
    <name evidence="11" type="ORF">HN018_12595</name>
</gene>
<evidence type="ECO:0000256" key="5">
    <source>
        <dbReference type="ARBA" id="ARBA00022837"/>
    </source>
</evidence>
<feature type="transmembrane region" description="Helical" evidence="9">
    <location>
        <begin position="268"/>
        <end position="295"/>
    </location>
</feature>
<dbReference type="PANTHER" id="PTHR31503:SF22">
    <property type="entry name" value="VACUOLAR CALCIUM ION TRANSPORTER"/>
    <property type="match status" value="1"/>
</dbReference>
<feature type="transmembrane region" description="Helical" evidence="9">
    <location>
        <begin position="124"/>
        <end position="143"/>
    </location>
</feature>